<reference evidence="1 2" key="1">
    <citation type="journal article" date="2019" name="Int. J. Syst. Evol. Microbiol.">
        <title>The Global Catalogue of Microorganisms (GCM) 10K type strain sequencing project: providing services to taxonomists for standard genome sequencing and annotation.</title>
        <authorList>
            <consortium name="The Broad Institute Genomics Platform"/>
            <consortium name="The Broad Institute Genome Sequencing Center for Infectious Disease"/>
            <person name="Wu L."/>
            <person name="Ma J."/>
        </authorList>
    </citation>
    <scope>NUCLEOTIDE SEQUENCE [LARGE SCALE GENOMIC DNA]</scope>
    <source>
        <strain evidence="1 2">CGMCC 1.15824</strain>
    </source>
</reference>
<proteinExistence type="predicted"/>
<dbReference type="AlphaFoldDB" id="A0ABD5QKG8"/>
<dbReference type="Proteomes" id="UP001595925">
    <property type="component" value="Unassembled WGS sequence"/>
</dbReference>
<evidence type="ECO:0008006" key="3">
    <source>
        <dbReference type="Google" id="ProtNLM"/>
    </source>
</evidence>
<sequence>MHRRRFLAGVGPAIVLPGCLGGVGTGSKNGDDDGTDDANENDTADDFERVVSIADTGDLPDRAPIAFDLRVLEERVAADGAALLELETMNVGDCDRTVSPYYKGRSGTDGPAGIVLYSLEAADSPGEDYRPECIDDPEPTQEAIDFTTEEGVHHDLESGEAVTDEYVVADDPSVKGCVPSGGYRFESTRIFEEIEDFDWGFDLEIREG</sequence>
<accession>A0ABD5QKG8</accession>
<protein>
    <recommendedName>
        <fullName evidence="3">Lipoprotein</fullName>
    </recommendedName>
</protein>
<comment type="caution">
    <text evidence="1">The sequence shown here is derived from an EMBL/GenBank/DDBJ whole genome shotgun (WGS) entry which is preliminary data.</text>
</comment>
<gene>
    <name evidence="1" type="ORF">ACFPFO_21460</name>
</gene>
<name>A0ABD5QKG8_9EURY</name>
<dbReference type="RefSeq" id="WP_224828627.1">
    <property type="nucleotide sequence ID" value="NZ_JAIVEF010000008.1"/>
</dbReference>
<evidence type="ECO:0000313" key="2">
    <source>
        <dbReference type="Proteomes" id="UP001595925"/>
    </source>
</evidence>
<keyword evidence="2" id="KW-1185">Reference proteome</keyword>
<dbReference type="EMBL" id="JBHSJG010000065">
    <property type="protein sequence ID" value="MFC4990267.1"/>
    <property type="molecule type" value="Genomic_DNA"/>
</dbReference>
<evidence type="ECO:0000313" key="1">
    <source>
        <dbReference type="EMBL" id="MFC4990267.1"/>
    </source>
</evidence>
<organism evidence="1 2">
    <name type="scientific">Saliphagus infecundisoli</name>
    <dbReference type="NCBI Taxonomy" id="1849069"/>
    <lineage>
        <taxon>Archaea</taxon>
        <taxon>Methanobacteriati</taxon>
        <taxon>Methanobacteriota</taxon>
        <taxon>Stenosarchaea group</taxon>
        <taxon>Halobacteria</taxon>
        <taxon>Halobacteriales</taxon>
        <taxon>Natrialbaceae</taxon>
        <taxon>Saliphagus</taxon>
    </lineage>
</organism>